<evidence type="ECO:0000256" key="8">
    <source>
        <dbReference type="ARBA" id="ARBA00049157"/>
    </source>
</evidence>
<comment type="similarity">
    <text evidence="11">Belongs to the OMP decarboxylase family.</text>
</comment>
<evidence type="ECO:0000313" key="13">
    <source>
        <dbReference type="EMBL" id="NCU53556.1"/>
    </source>
</evidence>
<dbReference type="GO" id="GO:0044205">
    <property type="term" value="P:'de novo' UMP biosynthetic process"/>
    <property type="evidence" value="ECO:0007669"/>
    <property type="project" value="InterPro"/>
</dbReference>
<feature type="domain" description="Orotidine 5'-phosphate decarboxylase" evidence="12">
    <location>
        <begin position="5"/>
        <end position="223"/>
    </location>
</feature>
<gene>
    <name evidence="13" type="ORF">EBX74_04665</name>
</gene>
<feature type="binding site" evidence="10">
    <location>
        <position position="208"/>
    </location>
    <ligand>
        <name>substrate</name>
    </ligand>
</feature>
<evidence type="ECO:0000256" key="3">
    <source>
        <dbReference type="ARBA" id="ARBA00012321"/>
    </source>
</evidence>
<comment type="catalytic activity">
    <reaction evidence="8 11">
        <text>orotidine 5'-phosphate + H(+) = UMP + CO2</text>
        <dbReference type="Rhea" id="RHEA:11596"/>
        <dbReference type="ChEBI" id="CHEBI:15378"/>
        <dbReference type="ChEBI" id="CHEBI:16526"/>
        <dbReference type="ChEBI" id="CHEBI:57538"/>
        <dbReference type="ChEBI" id="CHEBI:57865"/>
        <dbReference type="EC" id="4.1.1.23"/>
    </reaction>
</comment>
<evidence type="ECO:0000256" key="5">
    <source>
        <dbReference type="ARBA" id="ARBA00022793"/>
    </source>
</evidence>
<dbReference type="EC" id="4.1.1.23" evidence="3 11"/>
<dbReference type="SMART" id="SM00934">
    <property type="entry name" value="OMPdecase"/>
    <property type="match status" value="1"/>
</dbReference>
<organism evidence="13 14">
    <name type="scientific">Candidatus Fonsibacter lacus</name>
    <dbReference type="NCBI Taxonomy" id="2576439"/>
    <lineage>
        <taxon>Bacteria</taxon>
        <taxon>Pseudomonadati</taxon>
        <taxon>Pseudomonadota</taxon>
        <taxon>Alphaproteobacteria</taxon>
        <taxon>Candidatus Pelagibacterales</taxon>
        <taxon>Candidatus Pelagibacterales incertae sedis</taxon>
        <taxon>Candidatus Fonsibacter</taxon>
    </lineage>
</organism>
<evidence type="ECO:0000256" key="10">
    <source>
        <dbReference type="PIRSR" id="PIRSR614732-2"/>
    </source>
</evidence>
<feature type="binding site" evidence="10">
    <location>
        <position position="188"/>
    </location>
    <ligand>
        <name>substrate</name>
    </ligand>
</feature>
<feature type="binding site" evidence="10">
    <location>
        <position position="209"/>
    </location>
    <ligand>
        <name>substrate</name>
    </ligand>
</feature>
<comment type="pathway">
    <text evidence="2 11">Pyrimidine metabolism; UMP biosynthesis via de novo pathway; UMP from orotate: step 2/2.</text>
</comment>
<comment type="function">
    <text evidence="1">Catalyzes the decarboxylation of orotidine 5'-monophosphate (OMP) to uridine 5'-monophosphate (UMP).</text>
</comment>
<dbReference type="CDD" id="cd04725">
    <property type="entry name" value="OMP_decarboxylase_like"/>
    <property type="match status" value="1"/>
</dbReference>
<keyword evidence="7 11" id="KW-0456">Lyase</keyword>
<keyword evidence="6 11" id="KW-0665">Pyrimidine biosynthesis</keyword>
<dbReference type="Pfam" id="PF00215">
    <property type="entry name" value="OMPdecase"/>
    <property type="match status" value="1"/>
</dbReference>
<reference evidence="13" key="1">
    <citation type="submission" date="2018-10" db="EMBL/GenBank/DDBJ databases">
        <title>Iterative Subtractive Binning of Freshwater Chronoseries Metagenomes Recovers Nearly Complete Genomes from over Four Hundred Novel Species.</title>
        <authorList>
            <person name="Rodriguez-R L.M."/>
            <person name="Tsementzi D."/>
            <person name="Luo C."/>
            <person name="Konstantinidis K.T."/>
        </authorList>
    </citation>
    <scope>NUCLEOTIDE SEQUENCE</scope>
    <source>
        <strain evidence="13">WB8_2A_004</strain>
    </source>
</reference>
<evidence type="ECO:0000256" key="6">
    <source>
        <dbReference type="ARBA" id="ARBA00022975"/>
    </source>
</evidence>
<dbReference type="GO" id="GO:0004590">
    <property type="term" value="F:orotidine-5'-phosphate decarboxylase activity"/>
    <property type="evidence" value="ECO:0007669"/>
    <property type="project" value="UniProtKB-EC"/>
</dbReference>
<feature type="active site" description="For OMPdecase activity" evidence="9">
    <location>
        <position position="66"/>
    </location>
</feature>
<dbReference type="Proteomes" id="UP000747791">
    <property type="component" value="Unassembled WGS sequence"/>
</dbReference>
<dbReference type="InterPro" id="IPR011060">
    <property type="entry name" value="RibuloseP-bd_barrel"/>
</dbReference>
<name>A0A966M3V5_9PROT</name>
<evidence type="ECO:0000256" key="1">
    <source>
        <dbReference type="ARBA" id="ARBA00002356"/>
    </source>
</evidence>
<dbReference type="GO" id="GO:0005829">
    <property type="term" value="C:cytosol"/>
    <property type="evidence" value="ECO:0007669"/>
    <property type="project" value="TreeGrafter"/>
</dbReference>
<dbReference type="InterPro" id="IPR018089">
    <property type="entry name" value="OMPdecase_AS"/>
</dbReference>
<dbReference type="Gene3D" id="3.20.20.70">
    <property type="entry name" value="Aldolase class I"/>
    <property type="match status" value="1"/>
</dbReference>
<dbReference type="InterPro" id="IPR013785">
    <property type="entry name" value="Aldolase_TIM"/>
</dbReference>
<accession>A0A966M3V5</accession>
<feature type="active site" description="For OMPdecase activity" evidence="9">
    <location>
        <position position="61"/>
    </location>
</feature>
<evidence type="ECO:0000256" key="4">
    <source>
        <dbReference type="ARBA" id="ARBA00021923"/>
    </source>
</evidence>
<feature type="binding site" evidence="10">
    <location>
        <position position="11"/>
    </location>
    <ligand>
        <name>substrate</name>
    </ligand>
</feature>
<dbReference type="NCBIfam" id="TIGR01740">
    <property type="entry name" value="pyrF"/>
    <property type="match status" value="1"/>
</dbReference>
<feature type="binding site" evidence="10">
    <location>
        <position position="33"/>
    </location>
    <ligand>
        <name>substrate</name>
    </ligand>
</feature>
<keyword evidence="5 11" id="KW-0210">Decarboxylase</keyword>
<feature type="binding site" evidence="10">
    <location>
        <position position="120"/>
    </location>
    <ligand>
        <name>substrate</name>
    </ligand>
</feature>
<protein>
    <recommendedName>
        <fullName evidence="4 11">Orotidine 5'-phosphate decarboxylase</fullName>
        <ecNumber evidence="3 11">4.1.1.23</ecNumber>
    </recommendedName>
</protein>
<evidence type="ECO:0000259" key="12">
    <source>
        <dbReference type="SMART" id="SM00934"/>
    </source>
</evidence>
<feature type="active site" description="For OMPdecase activity" evidence="9">
    <location>
        <position position="63"/>
    </location>
</feature>
<dbReference type="GO" id="GO:0006207">
    <property type="term" value="P:'de novo' pyrimidine nucleobase biosynthetic process"/>
    <property type="evidence" value="ECO:0007669"/>
    <property type="project" value="InterPro"/>
</dbReference>
<dbReference type="SUPFAM" id="SSF51366">
    <property type="entry name" value="Ribulose-phoshate binding barrel"/>
    <property type="match status" value="1"/>
</dbReference>
<dbReference type="InterPro" id="IPR001754">
    <property type="entry name" value="OMPdeCOase_dom"/>
</dbReference>
<feature type="binding site" evidence="10">
    <location>
        <position position="180"/>
    </location>
    <ligand>
        <name>substrate</name>
    </ligand>
</feature>
<dbReference type="AlphaFoldDB" id="A0A966M3V5"/>
<dbReference type="PANTHER" id="PTHR32119">
    <property type="entry name" value="OROTIDINE 5'-PHOSPHATE DECARBOXYLASE"/>
    <property type="match status" value="1"/>
</dbReference>
<evidence type="ECO:0000256" key="2">
    <source>
        <dbReference type="ARBA" id="ARBA00004861"/>
    </source>
</evidence>
<comment type="caution">
    <text evidence="13">The sequence shown here is derived from an EMBL/GenBank/DDBJ whole genome shotgun (WGS) entry which is preliminary data.</text>
</comment>
<sequence length="228" mass="25292">MRKQPIFVAVDTNNIKRATQIVNATNKYIYGVKFGLEFFCSKGGREAVKKFKNKNVKIFLDLKLKDIPNTVYKAIKSLKDISPDYLTIHASGGLEMMKAAKKAQSETNKKLKILAVTILTSLTNKDLKQIGSNSSVETQVQKLAQTAKLAKIHGIVCSAHEIKKVRKVSKNFEIVVPGIRLTNKVQDQKRVMSPKQALKLGATHLVIGRDITKGNPKANIKKVLNALI</sequence>
<dbReference type="InterPro" id="IPR014732">
    <property type="entry name" value="OMPdecase"/>
</dbReference>
<proteinExistence type="inferred from homology"/>
<dbReference type="PROSITE" id="PS00156">
    <property type="entry name" value="OMPDECASE"/>
    <property type="match status" value="1"/>
</dbReference>
<dbReference type="EMBL" id="RGOB01000201">
    <property type="protein sequence ID" value="NCU53556.1"/>
    <property type="molecule type" value="Genomic_DNA"/>
</dbReference>
<evidence type="ECO:0000256" key="7">
    <source>
        <dbReference type="ARBA" id="ARBA00023239"/>
    </source>
</evidence>
<evidence type="ECO:0000313" key="14">
    <source>
        <dbReference type="Proteomes" id="UP000747791"/>
    </source>
</evidence>
<evidence type="ECO:0000256" key="9">
    <source>
        <dbReference type="PIRSR" id="PIRSR614732-1"/>
    </source>
</evidence>
<evidence type="ECO:0000256" key="11">
    <source>
        <dbReference type="RuleBase" id="RU000512"/>
    </source>
</evidence>
<dbReference type="NCBIfam" id="NF001273">
    <property type="entry name" value="PRK00230.1"/>
    <property type="match status" value="1"/>
</dbReference>
<dbReference type="PANTHER" id="PTHR32119:SF2">
    <property type="entry name" value="OROTIDINE 5'-PHOSPHATE DECARBOXYLASE"/>
    <property type="match status" value="1"/>
</dbReference>